<dbReference type="GeneID" id="115623921"/>
<proteinExistence type="predicted"/>
<dbReference type="AlphaFoldDB" id="A0A6J2TGY1"/>
<feature type="region of interest" description="Disordered" evidence="1">
    <location>
        <begin position="340"/>
        <end position="374"/>
    </location>
</feature>
<feature type="compositionally biased region" description="Low complexity" evidence="1">
    <location>
        <begin position="267"/>
        <end position="277"/>
    </location>
</feature>
<reference evidence="3" key="1">
    <citation type="submission" date="2025-08" db="UniProtKB">
        <authorList>
            <consortium name="RefSeq"/>
        </authorList>
    </citation>
    <scope>IDENTIFICATION</scope>
    <source>
        <strain evidence="3">11010-0011.00</strain>
        <tissue evidence="3">Whole body</tissue>
    </source>
</reference>
<feature type="compositionally biased region" description="Polar residues" evidence="1">
    <location>
        <begin position="43"/>
        <end position="52"/>
    </location>
</feature>
<dbReference type="OrthoDB" id="2150121at2759"/>
<feature type="region of interest" description="Disordered" evidence="1">
    <location>
        <begin position="526"/>
        <end position="558"/>
    </location>
</feature>
<evidence type="ECO:0000313" key="2">
    <source>
        <dbReference type="Proteomes" id="UP000504634"/>
    </source>
</evidence>
<dbReference type="Proteomes" id="UP000504634">
    <property type="component" value="Unplaced"/>
</dbReference>
<feature type="compositionally biased region" description="Basic residues" evidence="1">
    <location>
        <begin position="531"/>
        <end position="540"/>
    </location>
</feature>
<dbReference type="RefSeq" id="XP_030374338.1">
    <property type="nucleotide sequence ID" value="XM_030518478.1"/>
</dbReference>
<feature type="region of interest" description="Disordered" evidence="1">
    <location>
        <begin position="254"/>
        <end position="291"/>
    </location>
</feature>
<evidence type="ECO:0000313" key="3">
    <source>
        <dbReference type="RefSeq" id="XP_030374338.1"/>
    </source>
</evidence>
<gene>
    <name evidence="3" type="primary">LOC115623921</name>
</gene>
<feature type="compositionally biased region" description="Low complexity" evidence="1">
    <location>
        <begin position="344"/>
        <end position="357"/>
    </location>
</feature>
<name>A0A6J2TGY1_DROLE</name>
<protein>
    <submittedName>
        <fullName evidence="3">Uncharacterized protein LOC115623921</fullName>
    </submittedName>
</protein>
<keyword evidence="2" id="KW-1185">Reference proteome</keyword>
<organism evidence="2 3">
    <name type="scientific">Drosophila lebanonensis</name>
    <name type="common">Fruit fly</name>
    <name type="synonym">Scaptodrosophila lebanonensis</name>
    <dbReference type="NCBI Taxonomy" id="7225"/>
    <lineage>
        <taxon>Eukaryota</taxon>
        <taxon>Metazoa</taxon>
        <taxon>Ecdysozoa</taxon>
        <taxon>Arthropoda</taxon>
        <taxon>Hexapoda</taxon>
        <taxon>Insecta</taxon>
        <taxon>Pterygota</taxon>
        <taxon>Neoptera</taxon>
        <taxon>Endopterygota</taxon>
        <taxon>Diptera</taxon>
        <taxon>Brachycera</taxon>
        <taxon>Muscomorpha</taxon>
        <taxon>Ephydroidea</taxon>
        <taxon>Drosophilidae</taxon>
        <taxon>Scaptodrosophila</taxon>
    </lineage>
</organism>
<evidence type="ECO:0000256" key="1">
    <source>
        <dbReference type="SAM" id="MobiDB-lite"/>
    </source>
</evidence>
<feature type="compositionally biased region" description="Basic residues" evidence="1">
    <location>
        <begin position="358"/>
        <end position="368"/>
    </location>
</feature>
<feature type="region of interest" description="Disordered" evidence="1">
    <location>
        <begin position="43"/>
        <end position="64"/>
    </location>
</feature>
<feature type="region of interest" description="Disordered" evidence="1">
    <location>
        <begin position="574"/>
        <end position="599"/>
    </location>
</feature>
<sequence length="612" mass="68252">MGTRAHTGRTYLNSCITVPIDPCNNCPAPIYNRPKTYMGKQTSTTTATNKQPCHNKGKARTKADTETGQTWTNNTGIRSLAKFYDSIPDYSDVKHLHQAEFYSTLQRLRSTSRELRSQANPLERCTSAVGTNALANYCGIAVKSKSKKRAGSAKSKKKKAPLFLAPNITPISQPMEPVPVPTPPPVAHQVCHKLPPNHCEPIIIPAATPNLCLNDEYSRCLRDLSRLNSFKHDFAVEVADFKRTLKDFEQEFKRTENTSKRERHKATTTSTSSTQTSKAPAQHTAERAKCRRERLRRSLSVNDLQGIACEEIPTKPQSLAHQSIYFPTRAASSDVPKIHIESPSVSSKRSSSAASSRVRGRARRAKSKPKTEDAHIKAPLSIFQLESPRRAASHANSSASPMHPVARPNLAATLRAEVSRKKVKELKNNCTYHDPTPQFDWEVRKTPAWKSLSLNESHKALLSIRLASRKAEQALQEREYELHMEMMRQRVKSAPLLLEGPTYWGPEVGKLTHTCRSEGLQHACLSNQQRSKQRSSKKKCGASTNRSSRCPTVANDGANSNKFQQLRKIYGSGSTVKSCSRQSHRSSKASCRHEPDMHDSADELCSVDRAFL</sequence>
<accession>A0A6J2TGY1</accession>